<evidence type="ECO:0000313" key="2">
    <source>
        <dbReference type="EMBL" id="MEI5613515.1"/>
    </source>
</evidence>
<evidence type="ECO:0000256" key="1">
    <source>
        <dbReference type="SAM" id="MobiDB-lite"/>
    </source>
</evidence>
<keyword evidence="3" id="KW-1185">Reference proteome</keyword>
<dbReference type="Proteomes" id="UP001365781">
    <property type="component" value="Unassembled WGS sequence"/>
</dbReference>
<protein>
    <submittedName>
        <fullName evidence="2">Uncharacterized protein</fullName>
    </submittedName>
</protein>
<gene>
    <name evidence="2" type="ORF">WB403_30645</name>
</gene>
<proteinExistence type="predicted"/>
<sequence>MRDHQTRSPLLTARDNGARLEAGPRTSYAGEAVEYLPRKDRANGHPDFYPWHVVGRPGDARVSNHQVVTA</sequence>
<dbReference type="RefSeq" id="WP_336558628.1">
    <property type="nucleotide sequence ID" value="NZ_JBBAYL010000024.1"/>
</dbReference>
<accession>A0ABU8GJZ4</accession>
<reference evidence="2 3" key="1">
    <citation type="submission" date="2024-03" db="EMBL/GenBank/DDBJ databases">
        <title>First Report of Pectobacterium brasiliscabiei causing potato scab in china.</title>
        <authorList>
            <person name="Handique U."/>
        </authorList>
    </citation>
    <scope>NUCLEOTIDE SEQUENCE [LARGE SCALE GENOMIC DNA]</scope>
    <source>
        <strain evidence="2 3">ZRIMU1503</strain>
    </source>
</reference>
<dbReference type="EMBL" id="JBBAYM010000023">
    <property type="protein sequence ID" value="MEI5613515.1"/>
    <property type="molecule type" value="Genomic_DNA"/>
</dbReference>
<organism evidence="2 3">
    <name type="scientific">Streptomyces brasiliscabiei</name>
    <dbReference type="NCBI Taxonomy" id="2736302"/>
    <lineage>
        <taxon>Bacteria</taxon>
        <taxon>Bacillati</taxon>
        <taxon>Actinomycetota</taxon>
        <taxon>Actinomycetes</taxon>
        <taxon>Kitasatosporales</taxon>
        <taxon>Streptomycetaceae</taxon>
        <taxon>Streptomyces</taxon>
    </lineage>
</organism>
<comment type="caution">
    <text evidence="2">The sequence shown here is derived from an EMBL/GenBank/DDBJ whole genome shotgun (WGS) entry which is preliminary data.</text>
</comment>
<feature type="region of interest" description="Disordered" evidence="1">
    <location>
        <begin position="1"/>
        <end position="25"/>
    </location>
</feature>
<evidence type="ECO:0000313" key="3">
    <source>
        <dbReference type="Proteomes" id="UP001365781"/>
    </source>
</evidence>
<name>A0ABU8GJZ4_9ACTN</name>